<comment type="similarity">
    <text evidence="1 6">Belongs to the peptidase S46 family.</text>
</comment>
<evidence type="ECO:0000256" key="1">
    <source>
        <dbReference type="ARBA" id="ARBA00010491"/>
    </source>
</evidence>
<keyword evidence="2 6" id="KW-0031">Aminopeptidase</keyword>
<dbReference type="InterPro" id="IPR009003">
    <property type="entry name" value="Peptidase_S1_PA"/>
</dbReference>
<evidence type="ECO:0000313" key="7">
    <source>
        <dbReference type="EMBL" id="MCD9095482.1"/>
    </source>
</evidence>
<proteinExistence type="inferred from homology"/>
<dbReference type="PANTHER" id="PTHR38469">
    <property type="entry name" value="PERIPLASMIC PEPTIDASE SUBFAMILY S1B"/>
    <property type="match status" value="1"/>
</dbReference>
<accession>A0ABS8U922</accession>
<dbReference type="InterPro" id="IPR043504">
    <property type="entry name" value="Peptidase_S1_PA_chymotrypsin"/>
</dbReference>
<keyword evidence="3 6" id="KW-0645">Protease</keyword>
<keyword evidence="8" id="KW-1185">Reference proteome</keyword>
<keyword evidence="4 6" id="KW-0732">Signal</keyword>
<dbReference type="Pfam" id="PF10459">
    <property type="entry name" value="Peptidase_S46"/>
    <property type="match status" value="1"/>
</dbReference>
<evidence type="ECO:0000256" key="6">
    <source>
        <dbReference type="RuleBase" id="RU366067"/>
    </source>
</evidence>
<evidence type="ECO:0000256" key="3">
    <source>
        <dbReference type="ARBA" id="ARBA00022670"/>
    </source>
</evidence>
<dbReference type="EMBL" id="JAJQKU010000001">
    <property type="protein sequence ID" value="MCD9095482.1"/>
    <property type="molecule type" value="Genomic_DNA"/>
</dbReference>
<keyword evidence="5 6" id="KW-0378">Hydrolase</keyword>
<feature type="chain" id="PRO_5045013632" description="Dipeptidyl-peptidase" evidence="6">
    <location>
        <begin position="38"/>
        <end position="695"/>
    </location>
</feature>
<sequence>MASADSTPVPSRSQARTRFAATVGGLLAFAVAPAAFAAEGMWTLDNLPKAQLQSQYQFSPDQAWVDHAMQSSVRLAGGCSGSFVSPDGLVLTNAHCVVGCVQGLSSPQRDLQNDGFVADARGEELQCPAEELNVLREITDVSTRLASAADGKQGQAYVDARNAEKSRIESECVGDDEAKTRCDVVELYNGGQQHLYRYHRYSDVRLVFTPEYSVGFFGGDPDNFNFPRYNLDAALLRAYEYGKPANVEHHFTLNPQGAEPGELVMVTGHPGRTQRQLTVAQLETVRDVSLINNLLWLAERRAMLGQYGRSDDEATRQAQSDLTFTDNSYKVFRGQLQALLDPQVFAGKRAEEARLRDGVDAAPWNEVEAAQVVARQLAVPYMLLEQGRGFDSRLFGIARTLVRGGTERAKANDARLPEFQDAGQGRLRQTLLSKAPVYPEFEIAKLTWSLTKFRELLGTDDPLVKSVLGTQSPAQVAKALVEGSKLADVAERERLWSGGAAAIEASDDPFIRLARAVDAPARALRQRQESEVASIESRAATQIAKVRFEKLGTTVYPDATFTLRLSYGDVAGWEENGKAIEPFTTMGGVFARNTGAEPYALPKRWLDAEGRIAQDTRFNFVSTNDIIGGNSGSPVINRDAQVIGLAFDGNIHSLGGSFWYDPKLNRTVSVHSAAIIESLKSVYGADALVGELLQN</sequence>
<evidence type="ECO:0000256" key="5">
    <source>
        <dbReference type="ARBA" id="ARBA00022801"/>
    </source>
</evidence>
<gene>
    <name evidence="7" type="ORF">LTT95_00810</name>
</gene>
<dbReference type="EC" id="3.4.14.-" evidence="6"/>
<keyword evidence="6" id="KW-0720">Serine protease</keyword>
<dbReference type="SUPFAM" id="SSF50494">
    <property type="entry name" value="Trypsin-like serine proteases"/>
    <property type="match status" value="1"/>
</dbReference>
<evidence type="ECO:0000256" key="4">
    <source>
        <dbReference type="ARBA" id="ARBA00022729"/>
    </source>
</evidence>
<organism evidence="7 8">
    <name type="scientific">Luteimonas fraxinea</name>
    <dbReference type="NCBI Taxonomy" id="2901869"/>
    <lineage>
        <taxon>Bacteria</taxon>
        <taxon>Pseudomonadati</taxon>
        <taxon>Pseudomonadota</taxon>
        <taxon>Gammaproteobacteria</taxon>
        <taxon>Lysobacterales</taxon>
        <taxon>Lysobacteraceae</taxon>
        <taxon>Luteimonas</taxon>
    </lineage>
</organism>
<dbReference type="InterPro" id="IPR019500">
    <property type="entry name" value="Pep_S46"/>
</dbReference>
<dbReference type="PANTHER" id="PTHR38469:SF1">
    <property type="entry name" value="PERIPLASMIC PEPTIDASE SUBFAMILY S1B"/>
    <property type="match status" value="1"/>
</dbReference>
<reference evidence="7" key="2">
    <citation type="journal article" date="2022" name="Syst. Appl. Microbiol.">
        <title>Physiological and genomic characterisation of Luteimonas fraxinea sp. nov., a bacterial species associated with trees tolerant to ash dieback.</title>
        <authorList>
            <person name="Ulrich K."/>
            <person name="Becker R."/>
            <person name="Behrendt U."/>
            <person name="Kube M."/>
            <person name="Schneck V."/>
            <person name="Ulrich A."/>
        </authorList>
    </citation>
    <scope>NUCLEOTIDE SEQUENCE</scope>
    <source>
        <strain evidence="7">A1P009</strain>
    </source>
</reference>
<evidence type="ECO:0000256" key="2">
    <source>
        <dbReference type="ARBA" id="ARBA00022438"/>
    </source>
</evidence>
<protein>
    <recommendedName>
        <fullName evidence="6">Dipeptidyl-peptidase</fullName>
        <ecNumber evidence="6">3.4.14.-</ecNumber>
    </recommendedName>
</protein>
<dbReference type="Proteomes" id="UP001430360">
    <property type="component" value="Unassembled WGS sequence"/>
</dbReference>
<dbReference type="RefSeq" id="WP_232134025.1">
    <property type="nucleotide sequence ID" value="NZ_JAJQKU010000001.1"/>
</dbReference>
<evidence type="ECO:0000313" key="8">
    <source>
        <dbReference type="Proteomes" id="UP001430360"/>
    </source>
</evidence>
<reference evidence="7" key="1">
    <citation type="submission" date="2021-12" db="EMBL/GenBank/DDBJ databases">
        <authorList>
            <person name="Ulrich A."/>
        </authorList>
    </citation>
    <scope>NUCLEOTIDE SEQUENCE</scope>
    <source>
        <strain evidence="7">A1P009</strain>
    </source>
</reference>
<dbReference type="Gene3D" id="2.40.10.10">
    <property type="entry name" value="Trypsin-like serine proteases"/>
    <property type="match status" value="1"/>
</dbReference>
<name>A0ABS8U922_9GAMM</name>
<comment type="function">
    <text evidence="6">Catalyzes the removal of dipeptides from the N-terminus of oligopeptides.</text>
</comment>
<comment type="caution">
    <text evidence="7">The sequence shown here is derived from an EMBL/GenBank/DDBJ whole genome shotgun (WGS) entry which is preliminary data.</text>
</comment>
<feature type="signal peptide" evidence="6">
    <location>
        <begin position="1"/>
        <end position="37"/>
    </location>
</feature>